<dbReference type="Proteomes" id="UP001146336">
    <property type="component" value="Unassembled WGS sequence"/>
</dbReference>
<protein>
    <submittedName>
        <fullName evidence="1">Type II-A CRISPR-associated protein Csn2</fullName>
    </submittedName>
</protein>
<evidence type="ECO:0000313" key="2">
    <source>
        <dbReference type="Proteomes" id="UP001146336"/>
    </source>
</evidence>
<accession>A0ABT6D4A9</accession>
<dbReference type="Pfam" id="PF09711">
    <property type="entry name" value="Cas_Csn2"/>
    <property type="match status" value="1"/>
</dbReference>
<dbReference type="NCBIfam" id="TIGR01866">
    <property type="entry name" value="cas_Csn2"/>
    <property type="match status" value="1"/>
</dbReference>
<evidence type="ECO:0000313" key="1">
    <source>
        <dbReference type="EMBL" id="MDF9299493.1"/>
    </source>
</evidence>
<reference evidence="1" key="1">
    <citation type="submission" date="2023-03" db="EMBL/GenBank/DDBJ databases">
        <title>Comparative genomics of Weissella fermenti BK2, and weissella type species.</title>
        <authorList>
            <person name="Lee J.K."/>
            <person name="Baek J.H."/>
            <person name="Kim J.M."/>
            <person name="Choi D.G."/>
            <person name="Jeon C.O."/>
        </authorList>
    </citation>
    <scope>NUCLEOTIDE SEQUENCE</scope>
    <source>
        <strain evidence="1">BK2</strain>
    </source>
</reference>
<dbReference type="EMBL" id="JAOZFC020000001">
    <property type="protein sequence ID" value="MDF9299493.1"/>
    <property type="molecule type" value="Genomic_DNA"/>
</dbReference>
<comment type="caution">
    <text evidence="1">The sequence shown here is derived from an EMBL/GenBank/DDBJ whole genome shotgun (WGS) entry which is preliminary data.</text>
</comment>
<dbReference type="InterPro" id="IPR010146">
    <property type="entry name" value="CRISPR-assoc_prot_Csn2-typ"/>
</dbReference>
<sequence length="224" mass="25944">MHSFNFDFLDETIKLEGLVSFTIEDRDVFTKVIQALYQYAGEEHDYLKIYDHNFKSLKTSELMIVNDILGFDINSPATLRLIYQDIENQISQDPAVKSEIERLLNATTLVIQNELLEFDIDLVSDEIEIAEALKILGVKIEVEADTIFERLFEIIQVFKYLKSKKLMVLVNTGVYLSAEEMSALEEYVSLQQMDLLMLDATRVVGLNSRWILDSDYVLMYENMV</sequence>
<keyword evidence="2" id="KW-1185">Reference proteome</keyword>
<organism evidence="1 2">
    <name type="scientific">Weissella fermenti</name>
    <dbReference type="NCBI Taxonomy" id="2987699"/>
    <lineage>
        <taxon>Bacteria</taxon>
        <taxon>Bacillati</taxon>
        <taxon>Bacillota</taxon>
        <taxon>Bacilli</taxon>
        <taxon>Lactobacillales</taxon>
        <taxon>Lactobacillaceae</taxon>
        <taxon>Weissella</taxon>
    </lineage>
</organism>
<dbReference type="InterPro" id="IPR038600">
    <property type="entry name" value="Csn2_sf"/>
</dbReference>
<proteinExistence type="predicted"/>
<dbReference type="RefSeq" id="WP_199403881.1">
    <property type="nucleotide sequence ID" value="NZ_JAOZFC020000001.1"/>
</dbReference>
<name>A0ABT6D4A9_9LACO</name>
<dbReference type="Gene3D" id="3.40.50.11940">
    <property type="match status" value="2"/>
</dbReference>
<gene>
    <name evidence="1" type="primary">csn2</name>
    <name evidence="1" type="ORF">OIT47_004215</name>
</gene>